<keyword evidence="12" id="KW-1185">Reference proteome</keyword>
<dbReference type="InterPro" id="IPR036259">
    <property type="entry name" value="MFS_trans_sf"/>
</dbReference>
<name>A0A2S6N1W6_9HYPH</name>
<evidence type="ECO:0000256" key="7">
    <source>
        <dbReference type="ARBA" id="ARBA00023136"/>
    </source>
</evidence>
<protein>
    <recommendedName>
        <fullName evidence="8">Bcr/CflA family efflux transporter</fullName>
    </recommendedName>
</protein>
<feature type="transmembrane region" description="Helical" evidence="8">
    <location>
        <begin position="195"/>
        <end position="214"/>
    </location>
</feature>
<evidence type="ECO:0000256" key="8">
    <source>
        <dbReference type="RuleBase" id="RU365088"/>
    </source>
</evidence>
<organism evidence="11 12">
    <name type="scientific">Rhodoblastus sphagnicola</name>
    <dbReference type="NCBI Taxonomy" id="333368"/>
    <lineage>
        <taxon>Bacteria</taxon>
        <taxon>Pseudomonadati</taxon>
        <taxon>Pseudomonadota</taxon>
        <taxon>Alphaproteobacteria</taxon>
        <taxon>Hyphomicrobiales</taxon>
        <taxon>Rhodoblastaceae</taxon>
        <taxon>Rhodoblastus</taxon>
    </lineage>
</organism>
<dbReference type="InterPro" id="IPR004812">
    <property type="entry name" value="Efflux_drug-R_Bcr/CmlA"/>
</dbReference>
<feature type="transmembrane region" description="Helical" evidence="8">
    <location>
        <begin position="220"/>
        <end position="241"/>
    </location>
</feature>
<evidence type="ECO:0000256" key="3">
    <source>
        <dbReference type="ARBA" id="ARBA00022448"/>
    </source>
</evidence>
<evidence type="ECO:0000256" key="1">
    <source>
        <dbReference type="ARBA" id="ARBA00004651"/>
    </source>
</evidence>
<feature type="compositionally biased region" description="Basic residues" evidence="9">
    <location>
        <begin position="19"/>
        <end position="28"/>
    </location>
</feature>
<evidence type="ECO:0000259" key="10">
    <source>
        <dbReference type="PROSITE" id="PS50850"/>
    </source>
</evidence>
<feature type="transmembrane region" description="Helical" evidence="8">
    <location>
        <begin position="459"/>
        <end position="483"/>
    </location>
</feature>
<evidence type="ECO:0000256" key="2">
    <source>
        <dbReference type="ARBA" id="ARBA00006236"/>
    </source>
</evidence>
<feature type="transmembrane region" description="Helical" evidence="8">
    <location>
        <begin position="336"/>
        <end position="359"/>
    </location>
</feature>
<dbReference type="InterPro" id="IPR020846">
    <property type="entry name" value="MFS_dom"/>
</dbReference>
<keyword evidence="7 8" id="KW-0472">Membrane</keyword>
<dbReference type="NCBIfam" id="TIGR00710">
    <property type="entry name" value="efflux_Bcr_CflA"/>
    <property type="match status" value="1"/>
</dbReference>
<dbReference type="PANTHER" id="PTHR23502">
    <property type="entry name" value="MAJOR FACILITATOR SUPERFAMILY"/>
    <property type="match status" value="1"/>
</dbReference>
<feature type="compositionally biased region" description="Basic and acidic residues" evidence="9">
    <location>
        <begin position="29"/>
        <end position="58"/>
    </location>
</feature>
<evidence type="ECO:0000313" key="11">
    <source>
        <dbReference type="EMBL" id="PPQ28611.1"/>
    </source>
</evidence>
<keyword evidence="8" id="KW-0997">Cell inner membrane</keyword>
<feature type="compositionally biased region" description="Basic and acidic residues" evidence="9">
    <location>
        <begin position="67"/>
        <end position="78"/>
    </location>
</feature>
<comment type="subcellular location">
    <subcellularLocation>
        <location evidence="8">Cell inner membrane</location>
        <topology evidence="8">Multi-pass membrane protein</topology>
    </subcellularLocation>
    <subcellularLocation>
        <location evidence="1">Cell membrane</location>
        <topology evidence="1">Multi-pass membrane protein</topology>
    </subcellularLocation>
</comment>
<feature type="transmembrane region" description="Helical" evidence="8">
    <location>
        <begin position="128"/>
        <end position="144"/>
    </location>
</feature>
<feature type="domain" description="Major facilitator superfamily (MFS) profile" evidence="10">
    <location>
        <begin position="126"/>
        <end position="513"/>
    </location>
</feature>
<feature type="transmembrane region" description="Helical" evidence="8">
    <location>
        <begin position="253"/>
        <end position="277"/>
    </location>
</feature>
<dbReference type="InterPro" id="IPR011701">
    <property type="entry name" value="MFS"/>
</dbReference>
<dbReference type="Gene3D" id="1.20.1720.10">
    <property type="entry name" value="Multidrug resistance protein D"/>
    <property type="match status" value="1"/>
</dbReference>
<dbReference type="Proteomes" id="UP000239089">
    <property type="component" value="Unassembled WGS sequence"/>
</dbReference>
<comment type="caution">
    <text evidence="11">The sequence shown here is derived from an EMBL/GenBank/DDBJ whole genome shotgun (WGS) entry which is preliminary data.</text>
</comment>
<dbReference type="GO" id="GO:0005886">
    <property type="term" value="C:plasma membrane"/>
    <property type="evidence" value="ECO:0007669"/>
    <property type="project" value="UniProtKB-SubCell"/>
</dbReference>
<keyword evidence="6 8" id="KW-1133">Transmembrane helix</keyword>
<feature type="transmembrane region" description="Helical" evidence="8">
    <location>
        <begin position="283"/>
        <end position="303"/>
    </location>
</feature>
<dbReference type="CDD" id="cd17320">
    <property type="entry name" value="MFS_MdfA_MDR_like"/>
    <property type="match status" value="1"/>
</dbReference>
<keyword evidence="4" id="KW-1003">Cell membrane</keyword>
<evidence type="ECO:0000256" key="5">
    <source>
        <dbReference type="ARBA" id="ARBA00022692"/>
    </source>
</evidence>
<dbReference type="PROSITE" id="PS50850">
    <property type="entry name" value="MFS"/>
    <property type="match status" value="1"/>
</dbReference>
<dbReference type="Pfam" id="PF07690">
    <property type="entry name" value="MFS_1"/>
    <property type="match status" value="1"/>
</dbReference>
<reference evidence="11 12" key="1">
    <citation type="journal article" date="2018" name="Arch. Microbiol.">
        <title>New insights into the metabolic potential of the phototrophic purple bacterium Rhodopila globiformis DSM 161(T) from its draft genome sequence and evidence for a vanadium-dependent nitrogenase.</title>
        <authorList>
            <person name="Imhoff J.F."/>
            <person name="Rahn T."/>
            <person name="Kunzel S."/>
            <person name="Neulinger S.C."/>
        </authorList>
    </citation>
    <scope>NUCLEOTIDE SEQUENCE [LARGE SCALE GENOMIC DNA]</scope>
    <source>
        <strain evidence="11 12">DSM 16996</strain>
    </source>
</reference>
<evidence type="ECO:0000313" key="12">
    <source>
        <dbReference type="Proteomes" id="UP000239089"/>
    </source>
</evidence>
<comment type="similarity">
    <text evidence="2 8">Belongs to the major facilitator superfamily. Bcr/CmlA family.</text>
</comment>
<feature type="transmembrane region" description="Helical" evidence="8">
    <location>
        <begin position="371"/>
        <end position="392"/>
    </location>
</feature>
<dbReference type="GO" id="GO:1990961">
    <property type="term" value="P:xenobiotic detoxification by transmembrane export across the plasma membrane"/>
    <property type="evidence" value="ECO:0007669"/>
    <property type="project" value="InterPro"/>
</dbReference>
<evidence type="ECO:0000256" key="6">
    <source>
        <dbReference type="ARBA" id="ARBA00022989"/>
    </source>
</evidence>
<proteinExistence type="inferred from homology"/>
<dbReference type="AlphaFoldDB" id="A0A2S6N1W6"/>
<keyword evidence="3 8" id="KW-0813">Transport</keyword>
<dbReference type="SUPFAM" id="SSF103473">
    <property type="entry name" value="MFS general substrate transporter"/>
    <property type="match status" value="1"/>
</dbReference>
<feature type="transmembrane region" description="Helical" evidence="8">
    <location>
        <begin position="424"/>
        <end position="447"/>
    </location>
</feature>
<sequence>MAGVAERAQPTRPGDQQHAARHPPRARRERAWRGRGDDLPRHRQLEPDGGRRIPDRLAGHHPAIGRDAQHPPRDRAQEGRLSRLQGLCRRQTPGSVDPEHRRLALSRENPRGRADLIVAGESRPPPRAMIPVLGALSAFGPASIDMYLPALPAIGLDFAVAPERVQASIGAFLAGFALGMLVYGPLSDRFGRRPAVAAGIALYMAASLGCAVAPDMTSFIALRFAQALGGGAATALARAMVRDLYATNQGARVMSLMMLVTSIMPLVAPFMGAAVFAGLGWRAIFWALAAFGAATLSAYLLLVPETLPPERRRKTSPRALAGAYARILRTPRVLRLVLAGAAAYGGLMAYITGTPFAYIVHFQVAPTHFPFLFALGALAVALGNTLNAALVVRLGFERMLRVGGAIAGLAGALLLVEAQFPPSLAVLVATVALYLVCVNLTAANAVAGVMALHPEQAGAASALFGAGQFGLGALCSAAVGLFAEEPRGLCLVMGAAGVVCAGAVALLAFGRGKGRIPRRSR</sequence>
<feature type="transmembrane region" description="Helical" evidence="8">
    <location>
        <begin position="489"/>
        <end position="509"/>
    </location>
</feature>
<feature type="transmembrane region" description="Helical" evidence="8">
    <location>
        <begin position="164"/>
        <end position="183"/>
    </location>
</feature>
<feature type="region of interest" description="Disordered" evidence="9">
    <location>
        <begin position="1"/>
        <end position="78"/>
    </location>
</feature>
<evidence type="ECO:0000256" key="4">
    <source>
        <dbReference type="ARBA" id="ARBA00022475"/>
    </source>
</evidence>
<evidence type="ECO:0000256" key="9">
    <source>
        <dbReference type="SAM" id="MobiDB-lite"/>
    </source>
</evidence>
<dbReference type="PANTHER" id="PTHR23502:SF132">
    <property type="entry name" value="POLYAMINE TRANSPORTER 2-RELATED"/>
    <property type="match status" value="1"/>
</dbReference>
<dbReference type="GO" id="GO:0042910">
    <property type="term" value="F:xenobiotic transmembrane transporter activity"/>
    <property type="evidence" value="ECO:0007669"/>
    <property type="project" value="InterPro"/>
</dbReference>
<accession>A0A2S6N1W6</accession>
<dbReference type="GO" id="GO:0015385">
    <property type="term" value="F:sodium:proton antiporter activity"/>
    <property type="evidence" value="ECO:0007669"/>
    <property type="project" value="TreeGrafter"/>
</dbReference>
<dbReference type="EMBL" id="NHSJ01000106">
    <property type="protein sequence ID" value="PPQ28611.1"/>
    <property type="molecule type" value="Genomic_DNA"/>
</dbReference>
<gene>
    <name evidence="11" type="ORF">CCR94_17370</name>
</gene>
<keyword evidence="5 8" id="KW-0812">Transmembrane</keyword>
<feature type="transmembrane region" description="Helical" evidence="8">
    <location>
        <begin position="399"/>
        <end position="418"/>
    </location>
</feature>